<evidence type="ECO:0000313" key="4">
    <source>
        <dbReference type="Proteomes" id="UP000507470"/>
    </source>
</evidence>
<dbReference type="OrthoDB" id="6156040at2759"/>
<feature type="compositionally biased region" description="Basic and acidic residues" evidence="1">
    <location>
        <begin position="12"/>
        <end position="22"/>
    </location>
</feature>
<protein>
    <recommendedName>
        <fullName evidence="2">Reverse transcriptase domain-containing protein</fullName>
    </recommendedName>
</protein>
<reference evidence="3 4" key="1">
    <citation type="submission" date="2020-06" db="EMBL/GenBank/DDBJ databases">
        <authorList>
            <person name="Li R."/>
            <person name="Bekaert M."/>
        </authorList>
    </citation>
    <scope>NUCLEOTIDE SEQUENCE [LARGE SCALE GENOMIC DNA]</scope>
    <source>
        <strain evidence="4">wild</strain>
    </source>
</reference>
<dbReference type="SUPFAM" id="SSF56672">
    <property type="entry name" value="DNA/RNA polymerases"/>
    <property type="match status" value="1"/>
</dbReference>
<feature type="compositionally biased region" description="Polar residues" evidence="1">
    <location>
        <begin position="23"/>
        <end position="43"/>
    </location>
</feature>
<organism evidence="3 4">
    <name type="scientific">Mytilus coruscus</name>
    <name type="common">Sea mussel</name>
    <dbReference type="NCBI Taxonomy" id="42192"/>
    <lineage>
        <taxon>Eukaryota</taxon>
        <taxon>Metazoa</taxon>
        <taxon>Spiralia</taxon>
        <taxon>Lophotrochozoa</taxon>
        <taxon>Mollusca</taxon>
        <taxon>Bivalvia</taxon>
        <taxon>Autobranchia</taxon>
        <taxon>Pteriomorphia</taxon>
        <taxon>Mytilida</taxon>
        <taxon>Mytiloidea</taxon>
        <taxon>Mytilidae</taxon>
        <taxon>Mytilinae</taxon>
        <taxon>Mytilus</taxon>
    </lineage>
</organism>
<dbReference type="InterPro" id="IPR000477">
    <property type="entry name" value="RT_dom"/>
</dbReference>
<evidence type="ECO:0000313" key="3">
    <source>
        <dbReference type="EMBL" id="CAC5387640.1"/>
    </source>
</evidence>
<sequence length="408" mass="46026">MQGICLPPSSQERIDEQSENRTKYPSKTGKITTGSKNLASQEISHSEETLEKIIFTRDKKESSASEVNQSYDQNLSKAKTKRNKKIVYTETDEQLSAHKACIIMLEEQNRDYENKITLLQRKLNSNNIASESKVSEGSTNVVKALKTGKSPGPDGLSAEHFKLMPEELLTYIVNIVNLIFKDKDLPQETKEGVVFSEGILKDRLEPKLLKIQSKLQKGFTEKTSSLNTAFIVSAAADFYKEILEELILLTLDAQKAFDKLHHKILFNKMYHDGIVGNMWLLLRNMYRNVTVKVKWNNSISDKFTQEIGVRQGAKLSTVLYKRYNNNILEALERSNIGAQIGNINVVAPTCADDIAILASKEHEVQALLDIVHDMTNKDFVSINPTKSEIVQTAVNKSSTRTKCLSRKQ</sequence>
<dbReference type="Proteomes" id="UP000507470">
    <property type="component" value="Unassembled WGS sequence"/>
</dbReference>
<evidence type="ECO:0000256" key="1">
    <source>
        <dbReference type="SAM" id="MobiDB-lite"/>
    </source>
</evidence>
<dbReference type="PROSITE" id="PS50878">
    <property type="entry name" value="RT_POL"/>
    <property type="match status" value="1"/>
</dbReference>
<keyword evidence="4" id="KW-1185">Reference proteome</keyword>
<accession>A0A6J8BXN9</accession>
<feature type="compositionally biased region" description="Polar residues" evidence="1">
    <location>
        <begin position="64"/>
        <end position="77"/>
    </location>
</feature>
<proteinExistence type="predicted"/>
<feature type="region of interest" description="Disordered" evidence="1">
    <location>
        <begin position="59"/>
        <end position="82"/>
    </location>
</feature>
<name>A0A6J8BXN9_MYTCO</name>
<dbReference type="PANTHER" id="PTHR19446">
    <property type="entry name" value="REVERSE TRANSCRIPTASES"/>
    <property type="match status" value="1"/>
</dbReference>
<evidence type="ECO:0000259" key="2">
    <source>
        <dbReference type="PROSITE" id="PS50878"/>
    </source>
</evidence>
<gene>
    <name evidence="3" type="ORF">MCOR_22942</name>
</gene>
<dbReference type="EMBL" id="CACVKT020004018">
    <property type="protein sequence ID" value="CAC5387640.1"/>
    <property type="molecule type" value="Genomic_DNA"/>
</dbReference>
<dbReference type="InterPro" id="IPR043502">
    <property type="entry name" value="DNA/RNA_pol_sf"/>
</dbReference>
<dbReference type="AlphaFoldDB" id="A0A6J8BXN9"/>
<feature type="region of interest" description="Disordered" evidence="1">
    <location>
        <begin position="1"/>
        <end position="44"/>
    </location>
</feature>
<feature type="domain" description="Reverse transcriptase" evidence="2">
    <location>
        <begin position="145"/>
        <end position="408"/>
    </location>
</feature>
<dbReference type="Pfam" id="PF00078">
    <property type="entry name" value="RVT_1"/>
    <property type="match status" value="1"/>
</dbReference>